<dbReference type="AlphaFoldDB" id="A0A8H7ACT3"/>
<gene>
    <name evidence="2" type="ORF">GJ744_000543</name>
</gene>
<proteinExistence type="predicted"/>
<dbReference type="EMBL" id="JAACFV010000103">
    <property type="protein sequence ID" value="KAF7505694.1"/>
    <property type="molecule type" value="Genomic_DNA"/>
</dbReference>
<keyword evidence="3" id="KW-1185">Reference proteome</keyword>
<comment type="caution">
    <text evidence="2">The sequence shown here is derived from an EMBL/GenBank/DDBJ whole genome shotgun (WGS) entry which is preliminary data.</text>
</comment>
<reference evidence="2" key="1">
    <citation type="submission" date="2020-02" db="EMBL/GenBank/DDBJ databases">
        <authorList>
            <person name="Palmer J.M."/>
        </authorList>
    </citation>
    <scope>NUCLEOTIDE SEQUENCE</scope>
    <source>
        <strain evidence="2">EPUS1.4</strain>
        <tissue evidence="2">Thallus</tissue>
    </source>
</reference>
<evidence type="ECO:0000313" key="3">
    <source>
        <dbReference type="Proteomes" id="UP000606974"/>
    </source>
</evidence>
<name>A0A8H7ACT3_9EURO</name>
<evidence type="ECO:0000313" key="2">
    <source>
        <dbReference type="EMBL" id="KAF7505694.1"/>
    </source>
</evidence>
<dbReference type="Proteomes" id="UP000606974">
    <property type="component" value="Unassembled WGS sequence"/>
</dbReference>
<sequence length="69" mass="7915">MRGELYDQLHAVKRSGSHSTDLKRHDENEANRLREANENLQKDLKYAHVLNTVLPLLAELTSSGDSEWL</sequence>
<accession>A0A8H7ACT3</accession>
<feature type="region of interest" description="Disordered" evidence="1">
    <location>
        <begin position="1"/>
        <end position="26"/>
    </location>
</feature>
<protein>
    <submittedName>
        <fullName evidence="2">Uncharacterized protein</fullName>
    </submittedName>
</protein>
<evidence type="ECO:0000256" key="1">
    <source>
        <dbReference type="SAM" id="MobiDB-lite"/>
    </source>
</evidence>
<organism evidence="2 3">
    <name type="scientific">Endocarpon pusillum</name>
    <dbReference type="NCBI Taxonomy" id="364733"/>
    <lineage>
        <taxon>Eukaryota</taxon>
        <taxon>Fungi</taxon>
        <taxon>Dikarya</taxon>
        <taxon>Ascomycota</taxon>
        <taxon>Pezizomycotina</taxon>
        <taxon>Eurotiomycetes</taxon>
        <taxon>Chaetothyriomycetidae</taxon>
        <taxon>Verrucariales</taxon>
        <taxon>Verrucariaceae</taxon>
        <taxon>Endocarpon</taxon>
    </lineage>
</organism>